<proteinExistence type="predicted"/>
<dbReference type="EMBL" id="JAQQWL010000005">
    <property type="protein sequence ID" value="KAK8074194.1"/>
    <property type="molecule type" value="Genomic_DNA"/>
</dbReference>
<feature type="region of interest" description="Disordered" evidence="1">
    <location>
        <begin position="108"/>
        <end position="144"/>
    </location>
</feature>
<sequence length="144" mass="15307">MFVGSLDTKDFYLPLGASDTGGRLFLVCGAPLVPLVSGHGWAAADAVGLVDQSVIDAAVAGEKKQEEKSTKLAVVSRWWPAFSNRFWNAVQPAGFSWGARLNCSASLSNDTRKASTNVPSPLSRRSDRSTRASSFGPGIDFLDS</sequence>
<dbReference type="Proteomes" id="UP001480595">
    <property type="component" value="Unassembled WGS sequence"/>
</dbReference>
<feature type="compositionally biased region" description="Polar residues" evidence="1">
    <location>
        <begin position="108"/>
        <end position="120"/>
    </location>
</feature>
<evidence type="ECO:0000313" key="3">
    <source>
        <dbReference type="Proteomes" id="UP001480595"/>
    </source>
</evidence>
<keyword evidence="3" id="KW-1185">Reference proteome</keyword>
<accession>A0ABR1VWB1</accession>
<evidence type="ECO:0000256" key="1">
    <source>
        <dbReference type="SAM" id="MobiDB-lite"/>
    </source>
</evidence>
<dbReference type="RefSeq" id="XP_066718669.1">
    <property type="nucleotide sequence ID" value="XM_066856502.1"/>
</dbReference>
<evidence type="ECO:0000313" key="2">
    <source>
        <dbReference type="EMBL" id="KAK8074194.1"/>
    </source>
</evidence>
<reference evidence="2 3" key="1">
    <citation type="submission" date="2023-01" db="EMBL/GenBank/DDBJ databases">
        <title>Analysis of 21 Apiospora genomes using comparative genomics revels a genus with tremendous synthesis potential of carbohydrate active enzymes and secondary metabolites.</title>
        <authorList>
            <person name="Sorensen T."/>
        </authorList>
    </citation>
    <scope>NUCLEOTIDE SEQUENCE [LARGE SCALE GENOMIC DNA]</scope>
    <source>
        <strain evidence="2 3">CBS 135458</strain>
    </source>
</reference>
<gene>
    <name evidence="2" type="ORF">PG994_005093</name>
</gene>
<name>A0ABR1VWB1_9PEZI</name>
<comment type="caution">
    <text evidence="2">The sequence shown here is derived from an EMBL/GenBank/DDBJ whole genome shotgun (WGS) entry which is preliminary data.</text>
</comment>
<protein>
    <submittedName>
        <fullName evidence="2">Uncharacterized protein</fullName>
    </submittedName>
</protein>
<dbReference type="GeneID" id="92089565"/>
<organism evidence="2 3">
    <name type="scientific">Apiospora phragmitis</name>
    <dbReference type="NCBI Taxonomy" id="2905665"/>
    <lineage>
        <taxon>Eukaryota</taxon>
        <taxon>Fungi</taxon>
        <taxon>Dikarya</taxon>
        <taxon>Ascomycota</taxon>
        <taxon>Pezizomycotina</taxon>
        <taxon>Sordariomycetes</taxon>
        <taxon>Xylariomycetidae</taxon>
        <taxon>Amphisphaeriales</taxon>
        <taxon>Apiosporaceae</taxon>
        <taxon>Apiospora</taxon>
    </lineage>
</organism>